<gene>
    <name evidence="2" type="ORF">FEM03_22000</name>
</gene>
<dbReference type="Pfam" id="PF20221">
    <property type="entry name" value="DUF6580"/>
    <property type="match status" value="1"/>
</dbReference>
<organism evidence="2 3">
    <name type="scientific">Phragmitibacter flavus</name>
    <dbReference type="NCBI Taxonomy" id="2576071"/>
    <lineage>
        <taxon>Bacteria</taxon>
        <taxon>Pseudomonadati</taxon>
        <taxon>Verrucomicrobiota</taxon>
        <taxon>Verrucomicrobiia</taxon>
        <taxon>Verrucomicrobiales</taxon>
        <taxon>Verrucomicrobiaceae</taxon>
        <taxon>Phragmitibacter</taxon>
    </lineage>
</organism>
<feature type="transmembrane region" description="Helical" evidence="1">
    <location>
        <begin position="149"/>
        <end position="170"/>
    </location>
</feature>
<sequence length="191" mass="20859">MLAALLLRVLSHNGILPPTLGNFSPLVAFAFAGAIVFPRNLPWWSWAILLLAIDWIVFGSVMWQHANGRFEVLALYVCYALAAWAGSRLRGKVGIIDTLLGTLACSGLFYLVTNTLSWWVDPGYIQKSGATWVQALTTGLPGYPSTLSFFRNSLIADMTGALVLVSVYNAEAIVRNLQRLPLLGLGRHRAA</sequence>
<accession>A0A5R8K9K6</accession>
<proteinExistence type="predicted"/>
<keyword evidence="1" id="KW-1133">Transmembrane helix</keyword>
<evidence type="ECO:0000256" key="1">
    <source>
        <dbReference type="SAM" id="Phobius"/>
    </source>
</evidence>
<evidence type="ECO:0000313" key="2">
    <source>
        <dbReference type="EMBL" id="TLD68595.1"/>
    </source>
</evidence>
<dbReference type="InterPro" id="IPR046487">
    <property type="entry name" value="DUF6580"/>
</dbReference>
<keyword evidence="1" id="KW-0472">Membrane</keyword>
<dbReference type="Proteomes" id="UP000306196">
    <property type="component" value="Unassembled WGS sequence"/>
</dbReference>
<name>A0A5R8K9K6_9BACT</name>
<protein>
    <submittedName>
        <fullName evidence="2">Uncharacterized protein</fullName>
    </submittedName>
</protein>
<dbReference type="EMBL" id="VAUV01000022">
    <property type="protein sequence ID" value="TLD68595.1"/>
    <property type="molecule type" value="Genomic_DNA"/>
</dbReference>
<feature type="transmembrane region" description="Helical" evidence="1">
    <location>
        <begin position="44"/>
        <end position="63"/>
    </location>
</feature>
<dbReference type="OrthoDB" id="186692at2"/>
<keyword evidence="3" id="KW-1185">Reference proteome</keyword>
<keyword evidence="1" id="KW-0812">Transmembrane</keyword>
<feature type="transmembrane region" description="Helical" evidence="1">
    <location>
        <begin position="93"/>
        <end position="112"/>
    </location>
</feature>
<dbReference type="AlphaFoldDB" id="A0A5R8K9K6"/>
<feature type="transmembrane region" description="Helical" evidence="1">
    <location>
        <begin position="20"/>
        <end position="37"/>
    </location>
</feature>
<comment type="caution">
    <text evidence="2">The sequence shown here is derived from an EMBL/GenBank/DDBJ whole genome shotgun (WGS) entry which is preliminary data.</text>
</comment>
<evidence type="ECO:0000313" key="3">
    <source>
        <dbReference type="Proteomes" id="UP000306196"/>
    </source>
</evidence>
<feature type="transmembrane region" description="Helical" evidence="1">
    <location>
        <begin position="69"/>
        <end position="86"/>
    </location>
</feature>
<reference evidence="2 3" key="1">
    <citation type="submission" date="2019-05" db="EMBL/GenBank/DDBJ databases">
        <title>Verrucobacter flavum gen. nov., sp. nov. a new member of the family Verrucomicrobiaceae.</title>
        <authorList>
            <person name="Szuroczki S."/>
            <person name="Abbaszade G."/>
            <person name="Szabo A."/>
            <person name="Felfoldi T."/>
            <person name="Schumann P."/>
            <person name="Boka K."/>
            <person name="Keki Z."/>
            <person name="Toumi M."/>
            <person name="Toth E."/>
        </authorList>
    </citation>
    <scope>NUCLEOTIDE SEQUENCE [LARGE SCALE GENOMIC DNA]</scope>
    <source>
        <strain evidence="2 3">MG-N-17</strain>
    </source>
</reference>